<dbReference type="GO" id="GO:0005886">
    <property type="term" value="C:plasma membrane"/>
    <property type="evidence" value="ECO:0007669"/>
    <property type="project" value="TreeGrafter"/>
</dbReference>
<evidence type="ECO:0000256" key="2">
    <source>
        <dbReference type="ARBA" id="ARBA00022741"/>
    </source>
</evidence>
<dbReference type="InterPro" id="IPR003439">
    <property type="entry name" value="ABC_transporter-like_ATP-bd"/>
</dbReference>
<dbReference type="PANTHER" id="PTHR45772">
    <property type="entry name" value="CONSERVED COMPONENT OF ABC TRANSPORTER FOR NATURAL AMINO ACIDS-RELATED"/>
    <property type="match status" value="1"/>
</dbReference>
<dbReference type="STRING" id="419597.SAMN04487957_1016"/>
<dbReference type="CDD" id="cd03219">
    <property type="entry name" value="ABC_Mj1267_LivG_branched"/>
    <property type="match status" value="1"/>
</dbReference>
<dbReference type="InterPro" id="IPR003593">
    <property type="entry name" value="AAA+_ATPase"/>
</dbReference>
<feature type="domain" description="ABC transporter" evidence="4">
    <location>
        <begin position="7"/>
        <end position="248"/>
    </location>
</feature>
<gene>
    <name evidence="5" type="ORF">SAMN04487957_1016</name>
</gene>
<organism evidence="5 6">
    <name type="scientific">Halomonas shengliensis</name>
    <dbReference type="NCBI Taxonomy" id="419597"/>
    <lineage>
        <taxon>Bacteria</taxon>
        <taxon>Pseudomonadati</taxon>
        <taxon>Pseudomonadota</taxon>
        <taxon>Gammaproteobacteria</taxon>
        <taxon>Oceanospirillales</taxon>
        <taxon>Halomonadaceae</taxon>
        <taxon>Halomonas</taxon>
    </lineage>
</organism>
<proteinExistence type="predicted"/>
<dbReference type="PANTHER" id="PTHR45772:SF3">
    <property type="entry name" value="ABC TRANSPORTER ATP-BINDING PROTEIN"/>
    <property type="match status" value="1"/>
</dbReference>
<dbReference type="GO" id="GO:0016887">
    <property type="term" value="F:ATP hydrolysis activity"/>
    <property type="evidence" value="ECO:0007669"/>
    <property type="project" value="InterPro"/>
</dbReference>
<dbReference type="RefSeq" id="WP_089676159.1">
    <property type="nucleotide sequence ID" value="NZ_FNIV01000001.1"/>
</dbReference>
<name>A0A1H0CE06_9GAMM</name>
<keyword evidence="2" id="KW-0547">Nucleotide-binding</keyword>
<dbReference type="EMBL" id="FNIV01000001">
    <property type="protein sequence ID" value="SDN56053.1"/>
    <property type="molecule type" value="Genomic_DNA"/>
</dbReference>
<reference evidence="6" key="1">
    <citation type="submission" date="2016-10" db="EMBL/GenBank/DDBJ databases">
        <authorList>
            <person name="Varghese N."/>
            <person name="Submissions S."/>
        </authorList>
    </citation>
    <scope>NUCLEOTIDE SEQUENCE [LARGE SCALE GENOMIC DNA]</scope>
    <source>
        <strain evidence="6">CGMCC 1.6444</strain>
    </source>
</reference>
<evidence type="ECO:0000313" key="6">
    <source>
        <dbReference type="Proteomes" id="UP000199075"/>
    </source>
</evidence>
<keyword evidence="6" id="KW-1185">Reference proteome</keyword>
<dbReference type="GO" id="GO:0005524">
    <property type="term" value="F:ATP binding"/>
    <property type="evidence" value="ECO:0007669"/>
    <property type="project" value="UniProtKB-KW"/>
</dbReference>
<sequence>MTQEPILATRGLTRRFGGLVAVNDVDFDVAPNEIHAILGPNGAGKSTLINLLSGEIPPSEGEVRYRGRPIQGRSVRQIARMGIGRSHQKTNIFPRLNCLQNCELAARIHMGGVFGSWRSRRQARRVSERALEVLDTCQLTHRAYTPAADMSYGEQRQLQIAMVLATAPSLMLLDEPMAGMGREETAQVTELLASLTDRYTLVLIEHDMDSVFRLADRITVMVDGCVLESGPTEQIRTSEKVRDVYLGRHHEEATA</sequence>
<dbReference type="Proteomes" id="UP000199075">
    <property type="component" value="Unassembled WGS sequence"/>
</dbReference>
<keyword evidence="3 5" id="KW-0067">ATP-binding</keyword>
<protein>
    <submittedName>
        <fullName evidence="5">Branched-chain amino acid transport system ATP-binding protein</fullName>
    </submittedName>
</protein>
<dbReference type="InterPro" id="IPR027417">
    <property type="entry name" value="P-loop_NTPase"/>
</dbReference>
<evidence type="ECO:0000313" key="5">
    <source>
        <dbReference type="EMBL" id="SDN56053.1"/>
    </source>
</evidence>
<dbReference type="InterPro" id="IPR051120">
    <property type="entry name" value="ABC_AA/LPS_Transport"/>
</dbReference>
<dbReference type="SMART" id="SM00382">
    <property type="entry name" value="AAA"/>
    <property type="match status" value="1"/>
</dbReference>
<evidence type="ECO:0000256" key="1">
    <source>
        <dbReference type="ARBA" id="ARBA00022448"/>
    </source>
</evidence>
<evidence type="ECO:0000259" key="4">
    <source>
        <dbReference type="PROSITE" id="PS50893"/>
    </source>
</evidence>
<dbReference type="PROSITE" id="PS50893">
    <property type="entry name" value="ABC_TRANSPORTER_2"/>
    <property type="match status" value="1"/>
</dbReference>
<dbReference type="Gene3D" id="3.40.50.300">
    <property type="entry name" value="P-loop containing nucleotide triphosphate hydrolases"/>
    <property type="match status" value="1"/>
</dbReference>
<accession>A0A1H0CE06</accession>
<dbReference type="OrthoDB" id="9805514at2"/>
<keyword evidence="1" id="KW-0813">Transport</keyword>
<dbReference type="Pfam" id="PF00005">
    <property type="entry name" value="ABC_tran"/>
    <property type="match status" value="1"/>
</dbReference>
<evidence type="ECO:0000256" key="3">
    <source>
        <dbReference type="ARBA" id="ARBA00022840"/>
    </source>
</evidence>
<dbReference type="AlphaFoldDB" id="A0A1H0CE06"/>
<dbReference type="SUPFAM" id="SSF52540">
    <property type="entry name" value="P-loop containing nucleoside triphosphate hydrolases"/>
    <property type="match status" value="1"/>
</dbReference>